<dbReference type="InterPro" id="IPR011058">
    <property type="entry name" value="Cyanovirin-N"/>
</dbReference>
<name>A0A168DH60_CORFA</name>
<evidence type="ECO:0000259" key="2">
    <source>
        <dbReference type="Pfam" id="PF08881"/>
    </source>
</evidence>
<dbReference type="OrthoDB" id="4672515at2759"/>
<feature type="domain" description="Cyanovirin-N" evidence="2">
    <location>
        <begin position="58"/>
        <end position="130"/>
    </location>
</feature>
<feature type="chain" id="PRO_5007896265" evidence="1">
    <location>
        <begin position="20"/>
        <end position="146"/>
    </location>
</feature>
<dbReference type="SUPFAM" id="SSF51322">
    <property type="entry name" value="Cyanovirin-N"/>
    <property type="match status" value="1"/>
</dbReference>
<sequence>MSQLCGALLLAAAAAAAAAAVTGASAASCHGFAGTCGRAIARNGTSGHPGPDMLVYATYCFDQAGERNYNPTVEINTCLSNTFGRLTPGTGFAYSCRDFGIDPIASVPNVFYATCADGKGNEMKTQIDLSMYKTTLPPLYPLLIQN</sequence>
<dbReference type="Gene3D" id="2.30.60.10">
    <property type="entry name" value="Cyanovirin-N"/>
    <property type="match status" value="1"/>
</dbReference>
<evidence type="ECO:0000313" key="3">
    <source>
        <dbReference type="EMBL" id="OAA72610.1"/>
    </source>
</evidence>
<dbReference type="InterPro" id="IPR036673">
    <property type="entry name" value="Cyanovirin-N_sf"/>
</dbReference>
<dbReference type="AlphaFoldDB" id="A0A168DH60"/>
<protein>
    <submittedName>
        <fullName evidence="3">Cyanovirin-N</fullName>
    </submittedName>
</protein>
<comment type="caution">
    <text evidence="3">The sequence shown here is derived from an EMBL/GenBank/DDBJ whole genome shotgun (WGS) entry which is preliminary data.</text>
</comment>
<dbReference type="Pfam" id="PF08881">
    <property type="entry name" value="CVNH"/>
    <property type="match status" value="1"/>
</dbReference>
<proteinExistence type="predicted"/>
<dbReference type="GeneID" id="30017975"/>
<organism evidence="3 4">
    <name type="scientific">Cordyceps fumosorosea (strain ARSEF 2679)</name>
    <name type="common">Isaria fumosorosea</name>
    <dbReference type="NCBI Taxonomy" id="1081104"/>
    <lineage>
        <taxon>Eukaryota</taxon>
        <taxon>Fungi</taxon>
        <taxon>Dikarya</taxon>
        <taxon>Ascomycota</taxon>
        <taxon>Pezizomycotina</taxon>
        <taxon>Sordariomycetes</taxon>
        <taxon>Hypocreomycetidae</taxon>
        <taxon>Hypocreales</taxon>
        <taxon>Cordycipitaceae</taxon>
        <taxon>Cordyceps</taxon>
    </lineage>
</organism>
<accession>A0A168DH60</accession>
<keyword evidence="4" id="KW-1185">Reference proteome</keyword>
<keyword evidence="1" id="KW-0732">Signal</keyword>
<dbReference type="RefSeq" id="XP_018708056.1">
    <property type="nucleotide sequence ID" value="XM_018845290.1"/>
</dbReference>
<evidence type="ECO:0000313" key="4">
    <source>
        <dbReference type="Proteomes" id="UP000076744"/>
    </source>
</evidence>
<evidence type="ECO:0000256" key="1">
    <source>
        <dbReference type="SAM" id="SignalP"/>
    </source>
</evidence>
<dbReference type="Proteomes" id="UP000076744">
    <property type="component" value="Unassembled WGS sequence"/>
</dbReference>
<gene>
    <name evidence="3" type="ORF">ISF_01683</name>
</gene>
<feature type="signal peptide" evidence="1">
    <location>
        <begin position="1"/>
        <end position="19"/>
    </location>
</feature>
<reference evidence="3 4" key="1">
    <citation type="journal article" date="2016" name="Genome Biol. Evol.">
        <title>Divergent and convergent evolution of fungal pathogenicity.</title>
        <authorList>
            <person name="Shang Y."/>
            <person name="Xiao G."/>
            <person name="Zheng P."/>
            <person name="Cen K."/>
            <person name="Zhan S."/>
            <person name="Wang C."/>
        </authorList>
    </citation>
    <scope>NUCLEOTIDE SEQUENCE [LARGE SCALE GENOMIC DNA]</scope>
    <source>
        <strain evidence="3 4">ARSEF 2679</strain>
    </source>
</reference>
<dbReference type="EMBL" id="AZHB01000002">
    <property type="protein sequence ID" value="OAA72610.1"/>
    <property type="molecule type" value="Genomic_DNA"/>
</dbReference>